<dbReference type="EMBL" id="JBAHYK010000570">
    <property type="protein sequence ID" value="KAL0572879.1"/>
    <property type="molecule type" value="Genomic_DNA"/>
</dbReference>
<dbReference type="Proteomes" id="UP001465976">
    <property type="component" value="Unassembled WGS sequence"/>
</dbReference>
<sequence length="312" mass="33935">MKLRRMNPPSTTTVTSASNVTVTDANASQLTSAAPPPPSRSETRTYERWSSSGSLVDPILIQMFSSRTPPPRQSVPTSSAIGTQSTIPPSEPASSVASPLFSTTAPASRTRKPRTGVIAGATIGAVVAIAIIALLVWLLVFRRRRRRQRILSHSEEDGAFSREKMIKEREPTPNVLQPSAIPSLTVTNARDSLDTNGAAAVASNRLSAVPSRTSSFDDTTTVGDKRDSYLPPPNTGTARTDRQMQIEQKMMELQGQLIALNERSKVPRSQGRSSPEETQMEEIKERIEKLKVLMGGEWAMERSDETPAEILG</sequence>
<accession>A0ABR3FC45</accession>
<feature type="region of interest" description="Disordered" evidence="1">
    <location>
        <begin position="65"/>
        <end position="108"/>
    </location>
</feature>
<feature type="region of interest" description="Disordered" evidence="1">
    <location>
        <begin position="1"/>
        <end position="50"/>
    </location>
</feature>
<feature type="region of interest" description="Disordered" evidence="1">
    <location>
        <begin position="210"/>
        <end position="239"/>
    </location>
</feature>
<reference evidence="3 4" key="1">
    <citation type="submission" date="2024-02" db="EMBL/GenBank/DDBJ databases">
        <title>A draft genome for the cacao thread blight pathogen Marasmius crinis-equi.</title>
        <authorList>
            <person name="Cohen S.P."/>
            <person name="Baruah I.K."/>
            <person name="Amoako-Attah I."/>
            <person name="Bukari Y."/>
            <person name="Meinhardt L.W."/>
            <person name="Bailey B.A."/>
        </authorList>
    </citation>
    <scope>NUCLEOTIDE SEQUENCE [LARGE SCALE GENOMIC DNA]</scope>
    <source>
        <strain evidence="3 4">GH-76</strain>
    </source>
</reference>
<protein>
    <submittedName>
        <fullName evidence="3">Uncharacterized protein</fullName>
    </submittedName>
</protein>
<organism evidence="3 4">
    <name type="scientific">Marasmius crinis-equi</name>
    <dbReference type="NCBI Taxonomy" id="585013"/>
    <lineage>
        <taxon>Eukaryota</taxon>
        <taxon>Fungi</taxon>
        <taxon>Dikarya</taxon>
        <taxon>Basidiomycota</taxon>
        <taxon>Agaricomycotina</taxon>
        <taxon>Agaricomycetes</taxon>
        <taxon>Agaricomycetidae</taxon>
        <taxon>Agaricales</taxon>
        <taxon>Marasmiineae</taxon>
        <taxon>Marasmiaceae</taxon>
        <taxon>Marasmius</taxon>
    </lineage>
</organism>
<evidence type="ECO:0000313" key="4">
    <source>
        <dbReference type="Proteomes" id="UP001465976"/>
    </source>
</evidence>
<proteinExistence type="predicted"/>
<feature type="compositionally biased region" description="Low complexity" evidence="1">
    <location>
        <begin position="10"/>
        <end position="23"/>
    </location>
</feature>
<evidence type="ECO:0000313" key="3">
    <source>
        <dbReference type="EMBL" id="KAL0572879.1"/>
    </source>
</evidence>
<comment type="caution">
    <text evidence="3">The sequence shown here is derived from an EMBL/GenBank/DDBJ whole genome shotgun (WGS) entry which is preliminary data.</text>
</comment>
<keyword evidence="2" id="KW-0812">Transmembrane</keyword>
<feature type="region of interest" description="Disordered" evidence="1">
    <location>
        <begin position="259"/>
        <end position="282"/>
    </location>
</feature>
<feature type="transmembrane region" description="Helical" evidence="2">
    <location>
        <begin position="117"/>
        <end position="141"/>
    </location>
</feature>
<feature type="compositionally biased region" description="Polar residues" evidence="1">
    <location>
        <begin position="210"/>
        <end position="222"/>
    </location>
</feature>
<evidence type="ECO:0000256" key="2">
    <source>
        <dbReference type="SAM" id="Phobius"/>
    </source>
</evidence>
<keyword evidence="4" id="KW-1185">Reference proteome</keyword>
<gene>
    <name evidence="3" type="ORF">V5O48_009092</name>
</gene>
<keyword evidence="2" id="KW-1133">Transmembrane helix</keyword>
<evidence type="ECO:0000256" key="1">
    <source>
        <dbReference type="SAM" id="MobiDB-lite"/>
    </source>
</evidence>
<name>A0ABR3FC45_9AGAR</name>
<feature type="compositionally biased region" description="Polar residues" evidence="1">
    <location>
        <begin position="74"/>
        <end position="87"/>
    </location>
</feature>
<keyword evidence="2" id="KW-0472">Membrane</keyword>